<protein>
    <submittedName>
        <fullName evidence="2">Uncharacterized protein</fullName>
    </submittedName>
</protein>
<proteinExistence type="predicted"/>
<sequence length="71" mass="8137">MSTHKSDRSDYHKSDSREEKERAHSCPSRYRHTGIVASEMDTIYSTCFLRQVMVCEKAHGCQHGGCAGWME</sequence>
<comment type="caution">
    <text evidence="2">The sequence shown here is derived from an EMBL/GenBank/DDBJ whole genome shotgun (WGS) entry which is preliminary data.</text>
</comment>
<gene>
    <name evidence="2" type="ORF">EYF80_034528</name>
</gene>
<accession>A0A4Z2GRC4</accession>
<evidence type="ECO:0000313" key="3">
    <source>
        <dbReference type="Proteomes" id="UP000314294"/>
    </source>
</evidence>
<reference evidence="2 3" key="1">
    <citation type="submission" date="2019-03" db="EMBL/GenBank/DDBJ databases">
        <title>First draft genome of Liparis tanakae, snailfish: a comprehensive survey of snailfish specific genes.</title>
        <authorList>
            <person name="Kim W."/>
            <person name="Song I."/>
            <person name="Jeong J.-H."/>
            <person name="Kim D."/>
            <person name="Kim S."/>
            <person name="Ryu S."/>
            <person name="Song J.Y."/>
            <person name="Lee S.K."/>
        </authorList>
    </citation>
    <scope>NUCLEOTIDE SEQUENCE [LARGE SCALE GENOMIC DNA]</scope>
    <source>
        <tissue evidence="2">Muscle</tissue>
    </source>
</reference>
<organism evidence="2 3">
    <name type="scientific">Liparis tanakae</name>
    <name type="common">Tanaka's snailfish</name>
    <dbReference type="NCBI Taxonomy" id="230148"/>
    <lineage>
        <taxon>Eukaryota</taxon>
        <taxon>Metazoa</taxon>
        <taxon>Chordata</taxon>
        <taxon>Craniata</taxon>
        <taxon>Vertebrata</taxon>
        <taxon>Euteleostomi</taxon>
        <taxon>Actinopterygii</taxon>
        <taxon>Neopterygii</taxon>
        <taxon>Teleostei</taxon>
        <taxon>Neoteleostei</taxon>
        <taxon>Acanthomorphata</taxon>
        <taxon>Eupercaria</taxon>
        <taxon>Perciformes</taxon>
        <taxon>Cottioidei</taxon>
        <taxon>Cottales</taxon>
        <taxon>Liparidae</taxon>
        <taxon>Liparis</taxon>
    </lineage>
</organism>
<feature type="compositionally biased region" description="Basic and acidic residues" evidence="1">
    <location>
        <begin position="1"/>
        <end position="24"/>
    </location>
</feature>
<feature type="region of interest" description="Disordered" evidence="1">
    <location>
        <begin position="1"/>
        <end position="27"/>
    </location>
</feature>
<dbReference type="AlphaFoldDB" id="A0A4Z2GRC4"/>
<dbReference type="Proteomes" id="UP000314294">
    <property type="component" value="Unassembled WGS sequence"/>
</dbReference>
<name>A0A4Z2GRC4_9TELE</name>
<keyword evidence="3" id="KW-1185">Reference proteome</keyword>
<dbReference type="EMBL" id="SRLO01000461">
    <property type="protein sequence ID" value="TNN55262.1"/>
    <property type="molecule type" value="Genomic_DNA"/>
</dbReference>
<evidence type="ECO:0000256" key="1">
    <source>
        <dbReference type="SAM" id="MobiDB-lite"/>
    </source>
</evidence>
<evidence type="ECO:0000313" key="2">
    <source>
        <dbReference type="EMBL" id="TNN55262.1"/>
    </source>
</evidence>